<evidence type="ECO:0000313" key="1">
    <source>
        <dbReference type="EMBL" id="GLQ29300.1"/>
    </source>
</evidence>
<proteinExistence type="predicted"/>
<reference evidence="1" key="2">
    <citation type="submission" date="2023-01" db="EMBL/GenBank/DDBJ databases">
        <title>Draft genome sequence of Sulfitobacter pacificus strain NBRC 109915.</title>
        <authorList>
            <person name="Sun Q."/>
            <person name="Mori K."/>
        </authorList>
    </citation>
    <scope>NUCLEOTIDE SEQUENCE</scope>
    <source>
        <strain evidence="1">NBRC 109915</strain>
    </source>
</reference>
<gene>
    <name evidence="1" type="ORF">GCM10007927_41040</name>
</gene>
<reference evidence="1" key="1">
    <citation type="journal article" date="2014" name="Int. J. Syst. Evol. Microbiol.">
        <title>Complete genome of a new Firmicutes species belonging to the dominant human colonic microbiota ('Ruminococcus bicirculans') reveals two chromosomes and a selective capacity to utilize plant glucans.</title>
        <authorList>
            <consortium name="NISC Comparative Sequencing Program"/>
            <person name="Wegmann U."/>
            <person name="Louis P."/>
            <person name="Goesmann A."/>
            <person name="Henrissat B."/>
            <person name="Duncan S.H."/>
            <person name="Flint H.J."/>
        </authorList>
    </citation>
    <scope>NUCLEOTIDE SEQUENCE</scope>
    <source>
        <strain evidence="1">NBRC 109915</strain>
    </source>
</reference>
<protein>
    <submittedName>
        <fullName evidence="1">Uncharacterized protein</fullName>
    </submittedName>
</protein>
<dbReference type="EMBL" id="BSNL01000021">
    <property type="protein sequence ID" value="GLQ29300.1"/>
    <property type="molecule type" value="Genomic_DNA"/>
</dbReference>
<dbReference type="Proteomes" id="UP001161388">
    <property type="component" value="Unassembled WGS sequence"/>
</dbReference>
<evidence type="ECO:0000313" key="2">
    <source>
        <dbReference type="Proteomes" id="UP001161388"/>
    </source>
</evidence>
<comment type="caution">
    <text evidence="1">The sequence shown here is derived from an EMBL/GenBank/DDBJ whole genome shotgun (WGS) entry which is preliminary data.</text>
</comment>
<dbReference type="Pfam" id="PF18742">
    <property type="entry name" value="DpnII-MboI"/>
    <property type="match status" value="1"/>
</dbReference>
<organism evidence="1 2">
    <name type="scientific">Sulfitobacter pacificus</name>
    <dbReference type="NCBI Taxonomy" id="1499314"/>
    <lineage>
        <taxon>Bacteria</taxon>
        <taxon>Pseudomonadati</taxon>
        <taxon>Pseudomonadota</taxon>
        <taxon>Alphaproteobacteria</taxon>
        <taxon>Rhodobacterales</taxon>
        <taxon>Roseobacteraceae</taxon>
        <taxon>Sulfitobacter</taxon>
    </lineage>
</organism>
<sequence>MNVDGDQTDEVAAYPMVACLGYAIVAHMATEDDFDRFRQGFQHLSGRTFFAEGRVPRFEIDGFALLGVSLGIERADVPLLERDWIVDLLEKSATAVPRSDWEHGLVKAAQAVLGIVDWATIPDALCRVAVKTALSVETDPDEMQLSWASAVGLIGEKTQPKRAAGRAIFDSCMGALSRLPIHGAGLPELITLLDEVRDAMSHWTYETKTRVKSVVPQQWEVDHEYHVQNLLWTLLRPVFRDLVDEQSLPKVGHTTPRYDLGIPSLRTIIEVKFMRRAGSAECRKITQEIAADRSLYLGNRTGYDKLIAFIWDDCRQTEEYATLSQGLEGLEGIEKVIILPRPSRMDRSKIPE</sequence>
<accession>A0ABQ5VQ94</accession>
<name>A0ABQ5VQ94_9RHOB</name>
<keyword evidence="2" id="KW-1185">Reference proteome</keyword>